<dbReference type="PANTHER" id="PTHR43280">
    <property type="entry name" value="ARAC-FAMILY TRANSCRIPTIONAL REGULATOR"/>
    <property type="match status" value="1"/>
</dbReference>
<dbReference type="PROSITE" id="PS00041">
    <property type="entry name" value="HTH_ARAC_FAMILY_1"/>
    <property type="match status" value="1"/>
</dbReference>
<dbReference type="InterPro" id="IPR013096">
    <property type="entry name" value="Cupin_2"/>
</dbReference>
<comment type="caution">
    <text evidence="5">The sequence shown here is derived from an EMBL/GenBank/DDBJ whole genome shotgun (WGS) entry which is preliminary data.</text>
</comment>
<dbReference type="SUPFAM" id="SSF46689">
    <property type="entry name" value="Homeodomain-like"/>
    <property type="match status" value="2"/>
</dbReference>
<name>A0ABV2T1P3_9BACT</name>
<dbReference type="PROSITE" id="PS01124">
    <property type="entry name" value="HTH_ARAC_FAMILY_2"/>
    <property type="match status" value="1"/>
</dbReference>
<dbReference type="Pfam" id="PF07883">
    <property type="entry name" value="Cupin_2"/>
    <property type="match status" value="1"/>
</dbReference>
<dbReference type="EMBL" id="JBEXAC010000001">
    <property type="protein sequence ID" value="MET6996948.1"/>
    <property type="molecule type" value="Genomic_DNA"/>
</dbReference>
<dbReference type="InterPro" id="IPR009057">
    <property type="entry name" value="Homeodomain-like_sf"/>
</dbReference>
<evidence type="ECO:0000313" key="6">
    <source>
        <dbReference type="Proteomes" id="UP001549749"/>
    </source>
</evidence>
<keyword evidence="6" id="KW-1185">Reference proteome</keyword>
<feature type="domain" description="HTH araC/xylS-type" evidence="4">
    <location>
        <begin position="187"/>
        <end position="285"/>
    </location>
</feature>
<dbReference type="InterPro" id="IPR018062">
    <property type="entry name" value="HTH_AraC-typ_CS"/>
</dbReference>
<dbReference type="RefSeq" id="WP_354659589.1">
    <property type="nucleotide sequence ID" value="NZ_JBEXAC010000001.1"/>
</dbReference>
<evidence type="ECO:0000256" key="2">
    <source>
        <dbReference type="ARBA" id="ARBA00023125"/>
    </source>
</evidence>
<dbReference type="SUPFAM" id="SSF51182">
    <property type="entry name" value="RmlC-like cupins"/>
    <property type="match status" value="1"/>
</dbReference>
<dbReference type="InterPro" id="IPR011051">
    <property type="entry name" value="RmlC_Cupin_sf"/>
</dbReference>
<accession>A0ABV2T1P3</accession>
<gene>
    <name evidence="5" type="ORF">ABR189_06195</name>
</gene>
<keyword evidence="3" id="KW-0804">Transcription</keyword>
<reference evidence="5 6" key="1">
    <citation type="submission" date="2024-06" db="EMBL/GenBank/DDBJ databases">
        <title>Chitinophaga defluvii sp. nov., isolated from municipal sewage.</title>
        <authorList>
            <person name="Zhang L."/>
        </authorList>
    </citation>
    <scope>NUCLEOTIDE SEQUENCE [LARGE SCALE GENOMIC DNA]</scope>
    <source>
        <strain evidence="5 6">H8</strain>
    </source>
</reference>
<sequence length="291" mass="33522">MKAAVQKSPISPDCAFEVKFLKAPHFDPNWHFHSEYQLFIVLKGTGTRFIGDHVTPFQPGHLVFTGPNIPHLWQSDHEYFEGDKTLWTEGIVVYFQEDLLGKEFLQKKESWQLRQLFIRSQRGMEISGAANQQASALMKRLLHTTDFESVLTLLQLLHVLSHTSEYRLLASGGYTNQLKAGDTERMNKVHAYVMKNFREKITLDEVAAIANMTSSSFSRYFKTHANKTFSDFLTEIRIGHSCKLLAARKMDISQVCYESGFQTLSNFNRQFKAITQYSPLAYRKKYADTML</sequence>
<evidence type="ECO:0000259" key="4">
    <source>
        <dbReference type="PROSITE" id="PS01124"/>
    </source>
</evidence>
<keyword evidence="1" id="KW-0805">Transcription regulation</keyword>
<evidence type="ECO:0000256" key="1">
    <source>
        <dbReference type="ARBA" id="ARBA00023015"/>
    </source>
</evidence>
<dbReference type="Pfam" id="PF12833">
    <property type="entry name" value="HTH_18"/>
    <property type="match status" value="1"/>
</dbReference>
<evidence type="ECO:0000313" key="5">
    <source>
        <dbReference type="EMBL" id="MET6996948.1"/>
    </source>
</evidence>
<keyword evidence="2" id="KW-0238">DNA-binding</keyword>
<dbReference type="Gene3D" id="2.60.120.10">
    <property type="entry name" value="Jelly Rolls"/>
    <property type="match status" value="1"/>
</dbReference>
<dbReference type="InterPro" id="IPR014710">
    <property type="entry name" value="RmlC-like_jellyroll"/>
</dbReference>
<dbReference type="CDD" id="cd06976">
    <property type="entry name" value="cupin_MtlR-like_N"/>
    <property type="match status" value="1"/>
</dbReference>
<protein>
    <submittedName>
        <fullName evidence="5">AraC family transcriptional regulator</fullName>
    </submittedName>
</protein>
<dbReference type="InterPro" id="IPR018060">
    <property type="entry name" value="HTH_AraC"/>
</dbReference>
<dbReference type="SMART" id="SM00342">
    <property type="entry name" value="HTH_ARAC"/>
    <property type="match status" value="1"/>
</dbReference>
<organism evidence="5 6">
    <name type="scientific">Chitinophaga defluvii</name>
    <dbReference type="NCBI Taxonomy" id="3163343"/>
    <lineage>
        <taxon>Bacteria</taxon>
        <taxon>Pseudomonadati</taxon>
        <taxon>Bacteroidota</taxon>
        <taxon>Chitinophagia</taxon>
        <taxon>Chitinophagales</taxon>
        <taxon>Chitinophagaceae</taxon>
        <taxon>Chitinophaga</taxon>
    </lineage>
</organism>
<dbReference type="Gene3D" id="1.10.10.60">
    <property type="entry name" value="Homeodomain-like"/>
    <property type="match status" value="2"/>
</dbReference>
<evidence type="ECO:0000256" key="3">
    <source>
        <dbReference type="ARBA" id="ARBA00023163"/>
    </source>
</evidence>
<dbReference type="PANTHER" id="PTHR43280:SF27">
    <property type="entry name" value="TRANSCRIPTIONAL REGULATOR MTLR"/>
    <property type="match status" value="1"/>
</dbReference>
<dbReference type="Proteomes" id="UP001549749">
    <property type="component" value="Unassembled WGS sequence"/>
</dbReference>
<proteinExistence type="predicted"/>